<feature type="coiled-coil region" evidence="1">
    <location>
        <begin position="200"/>
        <end position="305"/>
    </location>
</feature>
<feature type="region of interest" description="Disordered" evidence="2">
    <location>
        <begin position="95"/>
        <end position="114"/>
    </location>
</feature>
<accession>A0A9D4EP74</accession>
<keyword evidence="1" id="KW-0175">Coiled coil</keyword>
<evidence type="ECO:0000259" key="3">
    <source>
        <dbReference type="Pfam" id="PF14893"/>
    </source>
</evidence>
<comment type="caution">
    <text evidence="4">The sequence shown here is derived from an EMBL/GenBank/DDBJ whole genome shotgun (WGS) entry which is preliminary data.</text>
</comment>
<evidence type="ECO:0000256" key="2">
    <source>
        <dbReference type="SAM" id="MobiDB-lite"/>
    </source>
</evidence>
<dbReference type="PANTHER" id="PTHR23095">
    <property type="entry name" value="PARANEOPLASTIC ANTIGEN"/>
    <property type="match status" value="1"/>
</dbReference>
<evidence type="ECO:0000313" key="4">
    <source>
        <dbReference type="EMBL" id="KAH3784299.1"/>
    </source>
</evidence>
<protein>
    <recommendedName>
        <fullName evidence="3">Paraneoplastic antigen Ma-like C-terminal domain-containing protein</fullName>
    </recommendedName>
</protein>
<sequence length="718" mass="84800">MDEDHIVSEREERALRRNIEREIREVILQRDQLLREHRAQMSQVESSDTPRDRDILSQHDDNGSQRRRSFVTTEQVSGLTINPSAELTGCIDRDMSRRNTQGTGPTLCNRNPSPPINTSVSDQLDCAFDVSLDDVFRSVRDRLQGLSSSMFNTADEDESNKQSSAVQRDLEHTWRKELEENEVTLHDSRGRGRDVEHNWRKELEEKEVTLQDRERLLMNRDQYMQAKERKLEDFEKAMLDRMNKIEQEYKTKERKMNEKESEIHLYMRDTEKRLNERLQEMEMKHKRKEQELIDKERNIERLKNEWHEKFLHLNLLQRIQEDMIRDRDTPLHQHDYFHHEQESRKESPKDMNHETFLKEVTTEKKVKIGGAYSKEADAHRGKDIEIMQPKEATEIKGIESADETRKKYDDRNDLRCREKSEDINSKLNLTSFSGMEPVPRNEATFEEWKLEVECVKAIYSEMVVLQAIRKALKGQAKRIMLHLGPYATVEMIEMKLEDAFGNIASRDSILSHFFLAEQKETESIVEWGLRLEEMLLQASRKTAINASEKEDMLKRKFWRGLQNEELKNATRVHFESDISYADLQKKVRAEEFEIRVQREKKEKGKEKPSYKARQSVISSSDDNSEEMMKLLIQKIEQLDKKVDALQKENEEYKSKTTTPGNRDRDYRHLRGRGYARGRNNRGRGKGSVQAEKEQKSEDTKPVDDLNQKSSPQKGAWRT</sequence>
<dbReference type="EMBL" id="JAIWYP010000008">
    <property type="protein sequence ID" value="KAH3784299.1"/>
    <property type="molecule type" value="Genomic_DNA"/>
</dbReference>
<feature type="compositionally biased region" description="Basic and acidic residues" evidence="2">
    <location>
        <begin position="690"/>
        <end position="706"/>
    </location>
</feature>
<feature type="region of interest" description="Disordered" evidence="2">
    <location>
        <begin position="38"/>
        <end position="77"/>
    </location>
</feature>
<dbReference type="InterPro" id="IPR048270">
    <property type="entry name" value="PNMA_C"/>
</dbReference>
<evidence type="ECO:0000313" key="5">
    <source>
        <dbReference type="Proteomes" id="UP000828390"/>
    </source>
</evidence>
<feature type="domain" description="Paraneoplastic antigen Ma-like C-terminal" evidence="3">
    <location>
        <begin position="432"/>
        <end position="552"/>
    </location>
</feature>
<feature type="region of interest" description="Disordered" evidence="2">
    <location>
        <begin position="647"/>
        <end position="718"/>
    </location>
</feature>
<evidence type="ECO:0000256" key="1">
    <source>
        <dbReference type="SAM" id="Coils"/>
    </source>
</evidence>
<organism evidence="4 5">
    <name type="scientific">Dreissena polymorpha</name>
    <name type="common">Zebra mussel</name>
    <name type="synonym">Mytilus polymorpha</name>
    <dbReference type="NCBI Taxonomy" id="45954"/>
    <lineage>
        <taxon>Eukaryota</taxon>
        <taxon>Metazoa</taxon>
        <taxon>Spiralia</taxon>
        <taxon>Lophotrochozoa</taxon>
        <taxon>Mollusca</taxon>
        <taxon>Bivalvia</taxon>
        <taxon>Autobranchia</taxon>
        <taxon>Heteroconchia</taxon>
        <taxon>Euheterodonta</taxon>
        <taxon>Imparidentia</taxon>
        <taxon>Neoheterodontei</taxon>
        <taxon>Myida</taxon>
        <taxon>Dreissenoidea</taxon>
        <taxon>Dreissenidae</taxon>
        <taxon>Dreissena</taxon>
    </lineage>
</organism>
<feature type="compositionally biased region" description="Basic residues" evidence="2">
    <location>
        <begin position="669"/>
        <end position="684"/>
    </location>
</feature>
<dbReference type="InterPro" id="IPR026523">
    <property type="entry name" value="PNMA"/>
</dbReference>
<keyword evidence="5" id="KW-1185">Reference proteome</keyword>
<gene>
    <name evidence="4" type="ORF">DPMN_162253</name>
</gene>
<feature type="compositionally biased region" description="Basic and acidic residues" evidence="2">
    <location>
        <begin position="599"/>
        <end position="609"/>
    </location>
</feature>
<reference evidence="4" key="2">
    <citation type="submission" date="2020-11" db="EMBL/GenBank/DDBJ databases">
        <authorList>
            <person name="McCartney M.A."/>
            <person name="Auch B."/>
            <person name="Kono T."/>
            <person name="Mallez S."/>
            <person name="Becker A."/>
            <person name="Gohl D.M."/>
            <person name="Silverstein K.A.T."/>
            <person name="Koren S."/>
            <person name="Bechman K.B."/>
            <person name="Herman A."/>
            <person name="Abrahante J.E."/>
            <person name="Garbe J."/>
        </authorList>
    </citation>
    <scope>NUCLEOTIDE SEQUENCE</scope>
    <source>
        <strain evidence="4">Duluth1</strain>
        <tissue evidence="4">Whole animal</tissue>
    </source>
</reference>
<feature type="compositionally biased region" description="Basic and acidic residues" evidence="2">
    <location>
        <begin position="48"/>
        <end position="64"/>
    </location>
</feature>
<feature type="region of interest" description="Disordered" evidence="2">
    <location>
        <begin position="599"/>
        <end position="624"/>
    </location>
</feature>
<name>A0A9D4EP74_DREPO</name>
<reference evidence="4" key="1">
    <citation type="journal article" date="2019" name="bioRxiv">
        <title>The Genome of the Zebra Mussel, Dreissena polymorpha: A Resource for Invasive Species Research.</title>
        <authorList>
            <person name="McCartney M.A."/>
            <person name="Auch B."/>
            <person name="Kono T."/>
            <person name="Mallez S."/>
            <person name="Zhang Y."/>
            <person name="Obille A."/>
            <person name="Becker A."/>
            <person name="Abrahante J.E."/>
            <person name="Garbe J."/>
            <person name="Badalamenti J.P."/>
            <person name="Herman A."/>
            <person name="Mangelson H."/>
            <person name="Liachko I."/>
            <person name="Sullivan S."/>
            <person name="Sone E.D."/>
            <person name="Koren S."/>
            <person name="Silverstein K.A.T."/>
            <person name="Beckman K.B."/>
            <person name="Gohl D.M."/>
        </authorList>
    </citation>
    <scope>NUCLEOTIDE SEQUENCE</scope>
    <source>
        <strain evidence="4">Duluth1</strain>
        <tissue evidence="4">Whole animal</tissue>
    </source>
</reference>
<feature type="compositionally biased region" description="Polar residues" evidence="2">
    <location>
        <begin position="98"/>
        <end position="114"/>
    </location>
</feature>
<dbReference type="PANTHER" id="PTHR23095:SF17">
    <property type="entry name" value="PARANEOPLASTIC ANTIGEN MA1"/>
    <property type="match status" value="1"/>
</dbReference>
<dbReference type="Proteomes" id="UP000828390">
    <property type="component" value="Unassembled WGS sequence"/>
</dbReference>
<dbReference type="Pfam" id="PF14893">
    <property type="entry name" value="PNMA"/>
    <property type="match status" value="1"/>
</dbReference>
<proteinExistence type="predicted"/>
<dbReference type="AlphaFoldDB" id="A0A9D4EP74"/>